<dbReference type="FunFam" id="2.90.10.10:FF:000015">
    <property type="entry name" value="Serine/threonine-protein kinase"/>
    <property type="match status" value="1"/>
</dbReference>
<evidence type="ECO:0000256" key="13">
    <source>
        <dbReference type="ARBA" id="ARBA00023170"/>
    </source>
</evidence>
<keyword evidence="6" id="KW-0732">Signal</keyword>
<dbReference type="CDD" id="cd01098">
    <property type="entry name" value="PAN_AP_plant"/>
    <property type="match status" value="1"/>
</dbReference>
<evidence type="ECO:0000259" key="21">
    <source>
        <dbReference type="PROSITE" id="PS50026"/>
    </source>
</evidence>
<dbReference type="PANTHER" id="PTHR47974">
    <property type="entry name" value="OS07G0415500 PROTEIN"/>
    <property type="match status" value="1"/>
</dbReference>
<keyword evidence="12" id="KW-1015">Disulfide bond</keyword>
<dbReference type="SMART" id="SM00220">
    <property type="entry name" value="S_TKc"/>
    <property type="match status" value="1"/>
</dbReference>
<gene>
    <name evidence="24" type="ORF">OLC1_LOCUS9721</name>
</gene>
<keyword evidence="9 17" id="KW-0067">ATP-binding</keyword>
<evidence type="ECO:0000259" key="23">
    <source>
        <dbReference type="PROSITE" id="PS50948"/>
    </source>
</evidence>
<dbReference type="Pfam" id="PF00024">
    <property type="entry name" value="PAN_1"/>
    <property type="match status" value="1"/>
</dbReference>
<dbReference type="Gene3D" id="1.10.510.10">
    <property type="entry name" value="Transferase(Phosphotransferase) domain 1"/>
    <property type="match status" value="1"/>
</dbReference>
<dbReference type="PROSITE" id="PS00108">
    <property type="entry name" value="PROTEIN_KINASE_ST"/>
    <property type="match status" value="1"/>
</dbReference>
<feature type="transmembrane region" description="Helical" evidence="19">
    <location>
        <begin position="6"/>
        <end position="26"/>
    </location>
</feature>
<dbReference type="InterPro" id="IPR000858">
    <property type="entry name" value="S_locus_glycoprot_dom"/>
</dbReference>
<evidence type="ECO:0000256" key="11">
    <source>
        <dbReference type="ARBA" id="ARBA00023136"/>
    </source>
</evidence>
<keyword evidence="10 19" id="KW-1133">Transmembrane helix</keyword>
<comment type="catalytic activity">
    <reaction evidence="15 17">
        <text>L-threonyl-[protein] + ATP = O-phospho-L-threonyl-[protein] + ADP + H(+)</text>
        <dbReference type="Rhea" id="RHEA:46608"/>
        <dbReference type="Rhea" id="RHEA-COMP:11060"/>
        <dbReference type="Rhea" id="RHEA-COMP:11605"/>
        <dbReference type="ChEBI" id="CHEBI:15378"/>
        <dbReference type="ChEBI" id="CHEBI:30013"/>
        <dbReference type="ChEBI" id="CHEBI:30616"/>
        <dbReference type="ChEBI" id="CHEBI:61977"/>
        <dbReference type="ChEBI" id="CHEBI:456216"/>
        <dbReference type="EC" id="2.7.11.1"/>
    </reaction>
</comment>
<dbReference type="PIRSF" id="PIRSF000641">
    <property type="entry name" value="SRK"/>
    <property type="match status" value="1"/>
</dbReference>
<feature type="domain" description="Bulb-type lectin" evidence="22">
    <location>
        <begin position="26"/>
        <end position="155"/>
    </location>
</feature>
<dbReference type="PROSITE" id="PS50026">
    <property type="entry name" value="EGF_3"/>
    <property type="match status" value="1"/>
</dbReference>
<feature type="domain" description="Apple" evidence="23">
    <location>
        <begin position="330"/>
        <end position="415"/>
    </location>
</feature>
<keyword evidence="25" id="KW-1185">Reference proteome</keyword>
<dbReference type="GO" id="GO:0005524">
    <property type="term" value="F:ATP binding"/>
    <property type="evidence" value="ECO:0007669"/>
    <property type="project" value="UniProtKB-KW"/>
</dbReference>
<evidence type="ECO:0000259" key="20">
    <source>
        <dbReference type="PROSITE" id="PS50011"/>
    </source>
</evidence>
<dbReference type="EC" id="2.7.11.1" evidence="17"/>
<comment type="similarity">
    <text evidence="17">Belongs to the protein kinase superfamily. Ser/Thr protein kinase family.</text>
</comment>
<evidence type="ECO:0000256" key="1">
    <source>
        <dbReference type="ARBA" id="ARBA00004479"/>
    </source>
</evidence>
<sequence>MTNQSIIHSFQCFIFLTFIFPFNSLASSSIRPHYLQEGATLSVEDHDSRFITSPDQTFTFGFYEIGTNAYSLAIWFTNSKHKTVVWMANREKPVNGVGSTLSLRKNGAMVLLDVDGMVSWQTNTTSSDIDRAELLNSGNLVIKNLKGDIKWQSFDYPTDTLLPTQIFTKNKRLVSALRKGGYESGYFYMNFDSDNVLRLVYDGPEISSIYWPNPDIGMYQNGRTNYNSSRVSVLDDNGMFLSSDGLNFKTIDMGFGIKRRMTLDHDGNLRVHSLNNSTGLWYVSWQAVSRACEVRGLCGRNGICIYSPEPKCSCPPGFVVTDPSDWNKGCKPTFNLSNSINQPFKFVMISMVDYYGFDINSTNSVSLEVCQKICLEDPNCQAVNYRLTGTGVCYTKRALFNGYRAEDSTIFLKVPRNLSISEPVKLHGSSARCESNTRETVEGYSSMYITGSGTRKVMWIYLYSFCFSLLGIEFVFVLLGWFFLFRKSDLSATVEAGYQMIASQFSRFSYNGLKKATNNFKEELGRGGSGIVYKGTLANGRMVGVKRLGDVLQGDENLWAEMSVIGKINHMNLVRTWGYCSEKRHKLLVYEYVENSSLDKHLFSTKEFLGWKQRFAVALGTAKGLAYLHDECLEWVIHCDIKPENILLDGDLHPKIADFGLAKLYQREERGPSSELSRIRGTKGYMAPEWALNQPITAKVDVYSYGIVILEMVSGIRLSSWTIDDGNNQPETELTKLMRIIEEKEEESWIETVLDPRLKRNVSKKQVITLIKVGCSCAQEDRNKRPRMASVVETLLQSVSSNDEDPIL</sequence>
<dbReference type="GO" id="GO:0016020">
    <property type="term" value="C:membrane"/>
    <property type="evidence" value="ECO:0007669"/>
    <property type="project" value="UniProtKB-SubCell"/>
</dbReference>
<dbReference type="InterPro" id="IPR011009">
    <property type="entry name" value="Kinase-like_dom_sf"/>
</dbReference>
<dbReference type="SMART" id="SM00108">
    <property type="entry name" value="B_lectin"/>
    <property type="match status" value="1"/>
</dbReference>
<dbReference type="FunFam" id="2.90.10.10:FF:000007">
    <property type="entry name" value="Serine/threonine-protein kinase"/>
    <property type="match status" value="1"/>
</dbReference>
<dbReference type="InterPro" id="IPR003609">
    <property type="entry name" value="Pan_app"/>
</dbReference>
<evidence type="ECO:0000256" key="12">
    <source>
        <dbReference type="ARBA" id="ARBA00023157"/>
    </source>
</evidence>
<dbReference type="AlphaFoldDB" id="A0AAV1CXA8"/>
<evidence type="ECO:0000256" key="17">
    <source>
        <dbReference type="PIRNR" id="PIRNR000641"/>
    </source>
</evidence>
<dbReference type="Gene3D" id="3.50.4.10">
    <property type="entry name" value="Hepatocyte Growth Factor"/>
    <property type="match status" value="1"/>
</dbReference>
<dbReference type="Proteomes" id="UP001161247">
    <property type="component" value="Chromosome 3"/>
</dbReference>
<dbReference type="CDD" id="cd00028">
    <property type="entry name" value="B_lectin"/>
    <property type="match status" value="1"/>
</dbReference>
<dbReference type="FunFam" id="1.10.510.10:FF:000302">
    <property type="entry name" value="Serine/threonine-protein kinase"/>
    <property type="match status" value="1"/>
</dbReference>
<dbReference type="InterPro" id="IPR008271">
    <property type="entry name" value="Ser/Thr_kinase_AS"/>
</dbReference>
<dbReference type="PROSITE" id="PS50948">
    <property type="entry name" value="PAN"/>
    <property type="match status" value="1"/>
</dbReference>
<keyword evidence="13" id="KW-0675">Receptor</keyword>
<reference evidence="24" key="1">
    <citation type="submission" date="2023-03" db="EMBL/GenBank/DDBJ databases">
        <authorList>
            <person name="Julca I."/>
        </authorList>
    </citation>
    <scope>NUCLEOTIDE SEQUENCE</scope>
</reference>
<evidence type="ECO:0000256" key="19">
    <source>
        <dbReference type="SAM" id="Phobius"/>
    </source>
</evidence>
<evidence type="ECO:0000256" key="8">
    <source>
        <dbReference type="ARBA" id="ARBA00022777"/>
    </source>
</evidence>
<keyword evidence="3 18" id="KW-0245">EGF-like domain</keyword>
<dbReference type="PANTHER" id="PTHR47974:SF4">
    <property type="entry name" value="RECEPTOR-LIKE SERINE_THREONINE-PROTEIN KINASE"/>
    <property type="match status" value="1"/>
</dbReference>
<comment type="caution">
    <text evidence="18">Lacks conserved residue(s) required for the propagation of feature annotation.</text>
</comment>
<evidence type="ECO:0000256" key="2">
    <source>
        <dbReference type="ARBA" id="ARBA00022527"/>
    </source>
</evidence>
<comment type="subcellular location">
    <subcellularLocation>
        <location evidence="1">Membrane</location>
        <topology evidence="1">Single-pass type I membrane protein</topology>
    </subcellularLocation>
</comment>
<organism evidence="24 25">
    <name type="scientific">Oldenlandia corymbosa var. corymbosa</name>
    <dbReference type="NCBI Taxonomy" id="529605"/>
    <lineage>
        <taxon>Eukaryota</taxon>
        <taxon>Viridiplantae</taxon>
        <taxon>Streptophyta</taxon>
        <taxon>Embryophyta</taxon>
        <taxon>Tracheophyta</taxon>
        <taxon>Spermatophyta</taxon>
        <taxon>Magnoliopsida</taxon>
        <taxon>eudicotyledons</taxon>
        <taxon>Gunneridae</taxon>
        <taxon>Pentapetalae</taxon>
        <taxon>asterids</taxon>
        <taxon>lamiids</taxon>
        <taxon>Gentianales</taxon>
        <taxon>Rubiaceae</taxon>
        <taxon>Rubioideae</taxon>
        <taxon>Spermacoceae</taxon>
        <taxon>Hedyotis-Oldenlandia complex</taxon>
        <taxon>Oldenlandia</taxon>
    </lineage>
</organism>
<keyword evidence="2 17" id="KW-0723">Serine/threonine-protein kinase</keyword>
<dbReference type="Gene3D" id="2.90.10.10">
    <property type="entry name" value="Bulb-type lectin domain"/>
    <property type="match status" value="1"/>
</dbReference>
<dbReference type="InterPro" id="IPR024171">
    <property type="entry name" value="SRK-like_kinase"/>
</dbReference>
<keyword evidence="11 19" id="KW-0472">Membrane</keyword>
<evidence type="ECO:0000256" key="4">
    <source>
        <dbReference type="ARBA" id="ARBA00022679"/>
    </source>
</evidence>
<feature type="domain" description="EGF-like" evidence="21">
    <location>
        <begin position="288"/>
        <end position="324"/>
    </location>
</feature>
<dbReference type="SMART" id="SM00473">
    <property type="entry name" value="PAN_AP"/>
    <property type="match status" value="1"/>
</dbReference>
<dbReference type="Pfam" id="PF01453">
    <property type="entry name" value="B_lectin"/>
    <property type="match status" value="1"/>
</dbReference>
<dbReference type="SUPFAM" id="SSF56112">
    <property type="entry name" value="Protein kinase-like (PK-like)"/>
    <property type="match status" value="1"/>
</dbReference>
<evidence type="ECO:0000256" key="7">
    <source>
        <dbReference type="ARBA" id="ARBA00022741"/>
    </source>
</evidence>
<dbReference type="Pfam" id="PF00954">
    <property type="entry name" value="S_locus_glycop"/>
    <property type="match status" value="1"/>
</dbReference>
<dbReference type="InterPro" id="IPR000719">
    <property type="entry name" value="Prot_kinase_dom"/>
</dbReference>
<dbReference type="InterPro" id="IPR000742">
    <property type="entry name" value="EGF"/>
</dbReference>
<keyword evidence="4 17" id="KW-0808">Transferase</keyword>
<keyword evidence="5 19" id="KW-0812">Transmembrane</keyword>
<dbReference type="Pfam" id="PF00069">
    <property type="entry name" value="Pkinase"/>
    <property type="match status" value="1"/>
</dbReference>
<dbReference type="CDD" id="cd00053">
    <property type="entry name" value="EGF"/>
    <property type="match status" value="1"/>
</dbReference>
<evidence type="ECO:0000256" key="14">
    <source>
        <dbReference type="ARBA" id="ARBA00023180"/>
    </source>
</evidence>
<evidence type="ECO:0000256" key="10">
    <source>
        <dbReference type="ARBA" id="ARBA00022989"/>
    </source>
</evidence>
<evidence type="ECO:0000256" key="3">
    <source>
        <dbReference type="ARBA" id="ARBA00022536"/>
    </source>
</evidence>
<evidence type="ECO:0000313" key="25">
    <source>
        <dbReference type="Proteomes" id="UP001161247"/>
    </source>
</evidence>
<evidence type="ECO:0000256" key="16">
    <source>
        <dbReference type="ARBA" id="ARBA00048679"/>
    </source>
</evidence>
<protein>
    <recommendedName>
        <fullName evidence="17">Receptor-like serine/threonine-protein kinase</fullName>
        <ecNumber evidence="17">2.7.11.1</ecNumber>
    </recommendedName>
</protein>
<evidence type="ECO:0000313" key="24">
    <source>
        <dbReference type="EMBL" id="CAI9099768.1"/>
    </source>
</evidence>
<comment type="catalytic activity">
    <reaction evidence="16 17">
        <text>L-seryl-[protein] + ATP = O-phospho-L-seryl-[protein] + ADP + H(+)</text>
        <dbReference type="Rhea" id="RHEA:17989"/>
        <dbReference type="Rhea" id="RHEA-COMP:9863"/>
        <dbReference type="Rhea" id="RHEA-COMP:11604"/>
        <dbReference type="ChEBI" id="CHEBI:15378"/>
        <dbReference type="ChEBI" id="CHEBI:29999"/>
        <dbReference type="ChEBI" id="CHEBI:30616"/>
        <dbReference type="ChEBI" id="CHEBI:83421"/>
        <dbReference type="ChEBI" id="CHEBI:456216"/>
        <dbReference type="EC" id="2.7.11.1"/>
    </reaction>
</comment>
<keyword evidence="14" id="KW-0325">Glycoprotein</keyword>
<feature type="domain" description="Protein kinase" evidence="20">
    <location>
        <begin position="518"/>
        <end position="808"/>
    </location>
</feature>
<evidence type="ECO:0000256" key="9">
    <source>
        <dbReference type="ARBA" id="ARBA00022840"/>
    </source>
</evidence>
<name>A0AAV1CXA8_OLDCO</name>
<dbReference type="InterPro" id="IPR036426">
    <property type="entry name" value="Bulb-type_lectin_dom_sf"/>
</dbReference>
<accession>A0AAV1CXA8</accession>
<keyword evidence="8 17" id="KW-0418">Kinase</keyword>
<evidence type="ECO:0000259" key="22">
    <source>
        <dbReference type="PROSITE" id="PS50927"/>
    </source>
</evidence>
<keyword evidence="7 17" id="KW-0547">Nucleotide-binding</keyword>
<dbReference type="GO" id="GO:0048544">
    <property type="term" value="P:recognition of pollen"/>
    <property type="evidence" value="ECO:0007669"/>
    <property type="project" value="InterPro"/>
</dbReference>
<evidence type="ECO:0000256" key="6">
    <source>
        <dbReference type="ARBA" id="ARBA00022729"/>
    </source>
</evidence>
<evidence type="ECO:0000256" key="5">
    <source>
        <dbReference type="ARBA" id="ARBA00022692"/>
    </source>
</evidence>
<dbReference type="GO" id="GO:0004674">
    <property type="term" value="F:protein serine/threonine kinase activity"/>
    <property type="evidence" value="ECO:0007669"/>
    <property type="project" value="UniProtKB-KW"/>
</dbReference>
<dbReference type="PROSITE" id="PS50011">
    <property type="entry name" value="PROTEIN_KINASE_DOM"/>
    <property type="match status" value="1"/>
</dbReference>
<dbReference type="FunFam" id="3.30.200.20:FF:000059">
    <property type="entry name" value="S-receptor-like serine/threonine-protein kinase"/>
    <property type="match status" value="1"/>
</dbReference>
<proteinExistence type="inferred from homology"/>
<dbReference type="EMBL" id="OX459120">
    <property type="protein sequence ID" value="CAI9099768.1"/>
    <property type="molecule type" value="Genomic_DNA"/>
</dbReference>
<evidence type="ECO:0000256" key="15">
    <source>
        <dbReference type="ARBA" id="ARBA00047899"/>
    </source>
</evidence>
<dbReference type="PROSITE" id="PS50927">
    <property type="entry name" value="BULB_LECTIN"/>
    <property type="match status" value="1"/>
</dbReference>
<dbReference type="Gene3D" id="3.30.200.20">
    <property type="entry name" value="Phosphorylase Kinase, domain 1"/>
    <property type="match status" value="1"/>
</dbReference>
<evidence type="ECO:0000256" key="18">
    <source>
        <dbReference type="PROSITE-ProRule" id="PRU00076"/>
    </source>
</evidence>
<dbReference type="SUPFAM" id="SSF51110">
    <property type="entry name" value="alpha-D-mannose-specific plant lectins"/>
    <property type="match status" value="1"/>
</dbReference>
<feature type="transmembrane region" description="Helical" evidence="19">
    <location>
        <begin position="460"/>
        <end position="484"/>
    </location>
</feature>
<dbReference type="InterPro" id="IPR001480">
    <property type="entry name" value="Bulb-type_lectin_dom"/>
</dbReference>